<proteinExistence type="inferred from homology"/>
<keyword evidence="5 7" id="KW-0275">Fatty acid biosynthesis</keyword>
<keyword evidence="1 7" id="KW-0444">Lipid biosynthesis</keyword>
<dbReference type="PROSITE" id="PS00606">
    <property type="entry name" value="KS3_1"/>
    <property type="match status" value="1"/>
</dbReference>
<dbReference type="EMBL" id="NBSK02000001">
    <property type="protein sequence ID" value="KAJ0224450.1"/>
    <property type="molecule type" value="Genomic_DNA"/>
</dbReference>
<evidence type="ECO:0000256" key="8">
    <source>
        <dbReference type="PIRSR" id="PIRSR000447-1"/>
    </source>
</evidence>
<dbReference type="SMART" id="SM00825">
    <property type="entry name" value="PKS_KS"/>
    <property type="match status" value="1"/>
</dbReference>
<organism evidence="10 11">
    <name type="scientific">Lactuca sativa</name>
    <name type="common">Garden lettuce</name>
    <dbReference type="NCBI Taxonomy" id="4236"/>
    <lineage>
        <taxon>Eukaryota</taxon>
        <taxon>Viridiplantae</taxon>
        <taxon>Streptophyta</taxon>
        <taxon>Embryophyta</taxon>
        <taxon>Tracheophyta</taxon>
        <taxon>Spermatophyta</taxon>
        <taxon>Magnoliopsida</taxon>
        <taxon>eudicotyledons</taxon>
        <taxon>Gunneridae</taxon>
        <taxon>Pentapetalae</taxon>
        <taxon>asterids</taxon>
        <taxon>campanulids</taxon>
        <taxon>Asterales</taxon>
        <taxon>Asteraceae</taxon>
        <taxon>Cichorioideae</taxon>
        <taxon>Cichorieae</taxon>
        <taxon>Lactucinae</taxon>
        <taxon>Lactuca</taxon>
    </lineage>
</organism>
<dbReference type="InterPro" id="IPR017568">
    <property type="entry name" value="3-oxoacyl-ACP_synth-2"/>
</dbReference>
<reference evidence="10 11" key="1">
    <citation type="journal article" date="2017" name="Nat. Commun.">
        <title>Genome assembly with in vitro proximity ligation data and whole-genome triplication in lettuce.</title>
        <authorList>
            <person name="Reyes-Chin-Wo S."/>
            <person name="Wang Z."/>
            <person name="Yang X."/>
            <person name="Kozik A."/>
            <person name="Arikit S."/>
            <person name="Song C."/>
            <person name="Xia L."/>
            <person name="Froenicke L."/>
            <person name="Lavelle D.O."/>
            <person name="Truco M.J."/>
            <person name="Xia R."/>
            <person name="Zhu S."/>
            <person name="Xu C."/>
            <person name="Xu H."/>
            <person name="Xu X."/>
            <person name="Cox K."/>
            <person name="Korf I."/>
            <person name="Meyers B.C."/>
            <person name="Michelmore R.W."/>
        </authorList>
    </citation>
    <scope>NUCLEOTIDE SEQUENCE [LARGE SCALE GENOMIC DNA]</scope>
    <source>
        <strain evidence="11">cv. Salinas</strain>
        <tissue evidence="10">Seedlings</tissue>
    </source>
</reference>
<dbReference type="InterPro" id="IPR016039">
    <property type="entry name" value="Thiolase-like"/>
</dbReference>
<evidence type="ECO:0000256" key="5">
    <source>
        <dbReference type="ARBA" id="ARBA00023160"/>
    </source>
</evidence>
<dbReference type="PIRSF" id="PIRSF000447">
    <property type="entry name" value="KAS_II"/>
    <property type="match status" value="1"/>
</dbReference>
<dbReference type="InterPro" id="IPR018201">
    <property type="entry name" value="Ketoacyl_synth_AS"/>
</dbReference>
<dbReference type="GO" id="GO:0006633">
    <property type="term" value="P:fatty acid biosynthetic process"/>
    <property type="evidence" value="ECO:0000318"/>
    <property type="project" value="GO_Central"/>
</dbReference>
<evidence type="ECO:0000313" key="10">
    <source>
        <dbReference type="EMBL" id="KAJ0224450.1"/>
    </source>
</evidence>
<evidence type="ECO:0000256" key="3">
    <source>
        <dbReference type="ARBA" id="ARBA00022832"/>
    </source>
</evidence>
<dbReference type="AlphaFoldDB" id="A0A9R1WFU8"/>
<protein>
    <recommendedName>
        <fullName evidence="7">3-oxoacyl-[acyl-carrier-protein] synthase</fullName>
    </recommendedName>
</protein>
<keyword evidence="6" id="KW-0012">Acyltransferase</keyword>
<dbReference type="CDD" id="cd00834">
    <property type="entry name" value="KAS_I_II"/>
    <property type="match status" value="1"/>
</dbReference>
<dbReference type="Pfam" id="PF00109">
    <property type="entry name" value="ketoacyl-synt"/>
    <property type="match status" value="1"/>
</dbReference>
<dbReference type="PROSITE" id="PS52004">
    <property type="entry name" value="KS3_2"/>
    <property type="match status" value="1"/>
</dbReference>
<evidence type="ECO:0000256" key="6">
    <source>
        <dbReference type="ARBA" id="ARBA00023315"/>
    </source>
</evidence>
<gene>
    <name evidence="10" type="ORF">LSAT_V11C100038320</name>
</gene>
<accession>A0A9R1WFU8</accession>
<keyword evidence="3" id="KW-0276">Fatty acid metabolism</keyword>
<evidence type="ECO:0000256" key="1">
    <source>
        <dbReference type="ARBA" id="ARBA00022516"/>
    </source>
</evidence>
<evidence type="ECO:0000256" key="7">
    <source>
        <dbReference type="PIRNR" id="PIRNR000447"/>
    </source>
</evidence>
<feature type="active site" description="For beta-ketoacyl synthase activity" evidence="8">
    <location>
        <position position="220"/>
    </location>
</feature>
<dbReference type="Gene3D" id="3.40.47.10">
    <property type="match status" value="2"/>
</dbReference>
<evidence type="ECO:0000259" key="9">
    <source>
        <dbReference type="PROSITE" id="PS52004"/>
    </source>
</evidence>
<dbReference type="InterPro" id="IPR020841">
    <property type="entry name" value="PKS_Beta-ketoAc_synthase_dom"/>
</dbReference>
<comment type="caution">
    <text evidence="10">The sequence shown here is derived from an EMBL/GenBank/DDBJ whole genome shotgun (WGS) entry which is preliminary data.</text>
</comment>
<evidence type="ECO:0000256" key="2">
    <source>
        <dbReference type="ARBA" id="ARBA00022679"/>
    </source>
</evidence>
<dbReference type="GO" id="GO:0005739">
    <property type="term" value="C:mitochondrion"/>
    <property type="evidence" value="ECO:0000318"/>
    <property type="project" value="GO_Central"/>
</dbReference>
<keyword evidence="11" id="KW-1185">Reference proteome</keyword>
<keyword evidence="2 7" id="KW-0808">Transferase</keyword>
<keyword evidence="4" id="KW-0443">Lipid metabolism</keyword>
<comment type="similarity">
    <text evidence="7">Belongs to the thiolase-like superfamily. Beta-ketoacyl-ACP synthases family.</text>
</comment>
<evidence type="ECO:0000256" key="4">
    <source>
        <dbReference type="ARBA" id="ARBA00023098"/>
    </source>
</evidence>
<dbReference type="PANTHER" id="PTHR11712">
    <property type="entry name" value="POLYKETIDE SYNTHASE-RELATED"/>
    <property type="match status" value="1"/>
</dbReference>
<evidence type="ECO:0000313" key="11">
    <source>
        <dbReference type="Proteomes" id="UP000235145"/>
    </source>
</evidence>
<feature type="domain" description="Ketosynthase family 3 (KS3)" evidence="9">
    <location>
        <begin position="56"/>
        <end position="443"/>
    </location>
</feature>
<dbReference type="InterPro" id="IPR000794">
    <property type="entry name" value="Beta-ketoacyl_synthase"/>
</dbReference>
<dbReference type="GO" id="GO:0004315">
    <property type="term" value="F:3-oxoacyl-[acyl-carrier-protein] synthase activity"/>
    <property type="evidence" value="ECO:0000318"/>
    <property type="project" value="GO_Central"/>
</dbReference>
<dbReference type="FunFam" id="3.40.47.10:FF:000018">
    <property type="entry name" value="3-oxoacyl-[acyl-carrier-protein] synthase 2"/>
    <property type="match status" value="1"/>
</dbReference>
<dbReference type="PANTHER" id="PTHR11712:SF357">
    <property type="entry name" value="3-OXOACYL-[ACYL-CARRIER-PROTEIN] SYNTHASE"/>
    <property type="match status" value="1"/>
</dbReference>
<name>A0A9R1WFU8_LACSA</name>
<dbReference type="InterPro" id="IPR014030">
    <property type="entry name" value="Ketoacyl_synth_N"/>
</dbReference>
<dbReference type="Proteomes" id="UP000235145">
    <property type="component" value="Unassembled WGS sequence"/>
</dbReference>
<dbReference type="SUPFAM" id="SSF53901">
    <property type="entry name" value="Thiolase-like"/>
    <property type="match status" value="2"/>
</dbReference>
<sequence>MEAQSIQLLLVPSAPTICKSFSPIIVKSQARMRATRRQLLASHPSAIAPKREKDAKKRIVVTGMGLVSVFGSDVGTFYDSLLAGESGISLIDKFDASSFPTRFGGQIRGFNSKGYIDAKSDNRLDDCQRYCIVAGKKALEDAGLESHERSKIDKDRAGVVVGSGFGGFRIFSDNVEAFLESGCKKITPFSAIYSIPNMGPALLAKDLGFMGPNYSISAACATSNFCFCAAANHIREGKADLMIAGGVDAPIVPVQLGGFVACNALSQRNDDPQTASRPWDKDRDGIVMGEGAGGAVNCDAYHVTNPRFDGLCVSSCIRSCLVDAGVSAEEVNYINAHATSTVVGDLAEVNALKKVFKSKEGIKMNATKSMIGHCMGAAGGLEAIATIKAIKTGWLHPTINQFNPEPAVEFDTVANEKQQHEINVAISSSFGIGGHNSVIAFSAFKA</sequence>